<dbReference type="EMBL" id="CP002869">
    <property type="protein sequence ID" value="AEI44846.1"/>
    <property type="molecule type" value="Genomic_DNA"/>
</dbReference>
<dbReference type="PANTHER" id="PTHR34822">
    <property type="entry name" value="GRPB DOMAIN PROTEIN (AFU_ORTHOLOGUE AFUA_1G01530)"/>
    <property type="match status" value="1"/>
</dbReference>
<dbReference type="InterPro" id="IPR043519">
    <property type="entry name" value="NT_sf"/>
</dbReference>
<dbReference type="SUPFAM" id="SSF81301">
    <property type="entry name" value="Nucleotidyltransferase"/>
    <property type="match status" value="1"/>
</dbReference>
<dbReference type="RefSeq" id="WP_013919990.1">
    <property type="nucleotide sequence ID" value="NC_015690.1"/>
</dbReference>
<dbReference type="PANTHER" id="PTHR34822:SF1">
    <property type="entry name" value="GRPB FAMILY PROTEIN"/>
    <property type="match status" value="1"/>
</dbReference>
<dbReference type="AlphaFoldDB" id="F8FLT0"/>
<gene>
    <name evidence="1" type="ordered locus">KNP414_06325</name>
</gene>
<reference evidence="2" key="1">
    <citation type="submission" date="2011-06" db="EMBL/GenBank/DDBJ databases">
        <title>Complete genome sequence of Paenibacillus mucilaginosus KNP414.</title>
        <authorList>
            <person name="Wang J."/>
            <person name="Hu S."/>
            <person name="Hu X."/>
            <person name="Zhang B."/>
            <person name="Dong D."/>
            <person name="Zhang S."/>
            <person name="Zhao K."/>
            <person name="Wu D."/>
        </authorList>
    </citation>
    <scope>NUCLEOTIDE SEQUENCE [LARGE SCALE GENOMIC DNA]</scope>
    <source>
        <strain evidence="2">KNP414</strain>
    </source>
</reference>
<dbReference type="HOGENOM" id="CLU_086407_4_1_9"/>
<accession>F8FLT0</accession>
<evidence type="ECO:0008006" key="3">
    <source>
        <dbReference type="Google" id="ProtNLM"/>
    </source>
</evidence>
<proteinExistence type="predicted"/>
<dbReference type="Gene3D" id="3.30.460.10">
    <property type="entry name" value="Beta Polymerase, domain 2"/>
    <property type="match status" value="1"/>
</dbReference>
<dbReference type="PATRIC" id="fig|1036673.3.peg.5885"/>
<dbReference type="InterPro" id="IPR007344">
    <property type="entry name" value="GrpB/CoaE"/>
</dbReference>
<dbReference type="Proteomes" id="UP000006620">
    <property type="component" value="Chromosome"/>
</dbReference>
<name>F8FLT0_PAEMK</name>
<sequence length="181" mass="20599">MSRSNDASTWPAWAVEPVTLAPPDPQWPAQGENLRQELASLLLPFGVTEIEHIGSTSIPGLSAKPVLDLMAAVRGWEDVPGIARTLAPYHWHFVPPELDERPWRRFFVRAPKDRRTAHLHLLLDGDPHWEEQLCFRNRLRADDTLRDAYAALKAKLAADFREDREAYTAAKSEFIRSVLQT</sequence>
<dbReference type="Pfam" id="PF04229">
    <property type="entry name" value="GrpB"/>
    <property type="match status" value="1"/>
</dbReference>
<organism evidence="1 2">
    <name type="scientific">Paenibacillus mucilaginosus (strain KNP414)</name>
    <dbReference type="NCBI Taxonomy" id="1036673"/>
    <lineage>
        <taxon>Bacteria</taxon>
        <taxon>Bacillati</taxon>
        <taxon>Bacillota</taxon>
        <taxon>Bacilli</taxon>
        <taxon>Bacillales</taxon>
        <taxon>Paenibacillaceae</taxon>
        <taxon>Paenibacillus</taxon>
    </lineage>
</organism>
<protein>
    <recommendedName>
        <fullName evidence="3">GrpB family protein</fullName>
    </recommendedName>
</protein>
<reference evidence="1 2" key="2">
    <citation type="journal article" date="2013" name="Genome Announc.">
        <title>Genome Sequence of Growth-Improving Paenibacillus mucilaginosus Strain KNP414.</title>
        <authorList>
            <person name="Lu J.J."/>
            <person name="Wang J.F."/>
            <person name="Hu X.F."/>
        </authorList>
    </citation>
    <scope>NUCLEOTIDE SEQUENCE [LARGE SCALE GENOMIC DNA]</scope>
    <source>
        <strain evidence="1 2">KNP414</strain>
    </source>
</reference>
<dbReference type="KEGG" id="pms:KNP414_06325"/>
<evidence type="ECO:0000313" key="2">
    <source>
        <dbReference type="Proteomes" id="UP000006620"/>
    </source>
</evidence>
<evidence type="ECO:0000313" key="1">
    <source>
        <dbReference type="EMBL" id="AEI44846.1"/>
    </source>
</evidence>